<reference evidence="2" key="2">
    <citation type="submission" date="2020-09" db="EMBL/GenBank/DDBJ databases">
        <authorList>
            <person name="Sun Q."/>
            <person name="Zhou Y."/>
        </authorList>
    </citation>
    <scope>NUCLEOTIDE SEQUENCE</scope>
    <source>
        <strain evidence="2">CGMCC 1.15454</strain>
    </source>
</reference>
<proteinExistence type="predicted"/>
<reference evidence="2" key="1">
    <citation type="journal article" date="2014" name="Int. J. Syst. Evol. Microbiol.">
        <title>Complete genome sequence of Corynebacterium casei LMG S-19264T (=DSM 44701T), isolated from a smear-ripened cheese.</title>
        <authorList>
            <consortium name="US DOE Joint Genome Institute (JGI-PGF)"/>
            <person name="Walter F."/>
            <person name="Albersmeier A."/>
            <person name="Kalinowski J."/>
            <person name="Ruckert C."/>
        </authorList>
    </citation>
    <scope>NUCLEOTIDE SEQUENCE</scope>
    <source>
        <strain evidence="2">CGMCC 1.15454</strain>
    </source>
</reference>
<sequence length="86" mass="9638">MATLPQITLDFNRKIKLSNDGGELSSDTGEMIFREFDEKIGFSATLAECLGSSMNGATMCMRMKIYFDKKSIKSSLDTPKMMRQTP</sequence>
<protein>
    <recommendedName>
        <fullName evidence="1">Transposase DDE domain-containing protein</fullName>
    </recommendedName>
</protein>
<dbReference type="AlphaFoldDB" id="A0A9W5X7L2"/>
<dbReference type="Pfam" id="PF13701">
    <property type="entry name" value="DDE_Tnp_1_4"/>
    <property type="match status" value="1"/>
</dbReference>
<evidence type="ECO:0000259" key="1">
    <source>
        <dbReference type="Pfam" id="PF13701"/>
    </source>
</evidence>
<feature type="domain" description="Transposase DDE" evidence="1">
    <location>
        <begin position="9"/>
        <end position="56"/>
    </location>
</feature>
<evidence type="ECO:0000313" key="3">
    <source>
        <dbReference type="Proteomes" id="UP000621492"/>
    </source>
</evidence>
<organism evidence="2 3">
    <name type="scientific">Lentibacillus populi</name>
    <dbReference type="NCBI Taxonomy" id="1827502"/>
    <lineage>
        <taxon>Bacteria</taxon>
        <taxon>Bacillati</taxon>
        <taxon>Bacillota</taxon>
        <taxon>Bacilli</taxon>
        <taxon>Bacillales</taxon>
        <taxon>Bacillaceae</taxon>
        <taxon>Lentibacillus</taxon>
    </lineage>
</organism>
<comment type="caution">
    <text evidence="2">The sequence shown here is derived from an EMBL/GenBank/DDBJ whole genome shotgun (WGS) entry which is preliminary data.</text>
</comment>
<name>A0A9W5X7L2_9BACI</name>
<evidence type="ECO:0000313" key="2">
    <source>
        <dbReference type="EMBL" id="GGB57450.1"/>
    </source>
</evidence>
<dbReference type="InterPro" id="IPR025668">
    <property type="entry name" value="Tnp_DDE_dom"/>
</dbReference>
<accession>A0A9W5X7L2</accession>
<dbReference type="Proteomes" id="UP000621492">
    <property type="component" value="Unassembled WGS sequence"/>
</dbReference>
<keyword evidence="3" id="KW-1185">Reference proteome</keyword>
<dbReference type="EMBL" id="BMJD01000046">
    <property type="protein sequence ID" value="GGB57450.1"/>
    <property type="molecule type" value="Genomic_DNA"/>
</dbReference>
<gene>
    <name evidence="2" type="ORF">GCM10011409_38670</name>
</gene>